<protein>
    <submittedName>
        <fullName evidence="2">Uncharacterized protein</fullName>
    </submittedName>
</protein>
<sequence length="204" mass="22823">MELEAKGDSDSNILCLSWKGRVPKSEKEKPVCRRRYYEEGWLATGNGRGVVGVTFTSSHCRRDRNTPQRINFNLRGHNSEPLSATTLTNIWPFLSDCPPFSMASEFQPLYELSKFRVHWLVNAVSSYKGETSVAGVQPISGMLSKQRMTLPFVKLSKRVGDLALPDSQQKAAVSSTDAVSREDNGQQQKAGDYQQYGEVLKLMS</sequence>
<organism evidence="2 3">
    <name type="scientific">Willisornis vidua</name>
    <name type="common">Xingu scale-backed antbird</name>
    <dbReference type="NCBI Taxonomy" id="1566151"/>
    <lineage>
        <taxon>Eukaryota</taxon>
        <taxon>Metazoa</taxon>
        <taxon>Chordata</taxon>
        <taxon>Craniata</taxon>
        <taxon>Vertebrata</taxon>
        <taxon>Euteleostomi</taxon>
        <taxon>Archelosauria</taxon>
        <taxon>Archosauria</taxon>
        <taxon>Dinosauria</taxon>
        <taxon>Saurischia</taxon>
        <taxon>Theropoda</taxon>
        <taxon>Coelurosauria</taxon>
        <taxon>Aves</taxon>
        <taxon>Neognathae</taxon>
        <taxon>Neoaves</taxon>
        <taxon>Telluraves</taxon>
        <taxon>Australaves</taxon>
        <taxon>Passeriformes</taxon>
        <taxon>Thamnophilidae</taxon>
        <taxon>Willisornis</taxon>
    </lineage>
</organism>
<name>A0ABQ9CZT2_9PASS</name>
<dbReference type="Proteomes" id="UP001145742">
    <property type="component" value="Unassembled WGS sequence"/>
</dbReference>
<proteinExistence type="predicted"/>
<gene>
    <name evidence="2" type="ORF">WISP_113191</name>
</gene>
<keyword evidence="3" id="KW-1185">Reference proteome</keyword>
<evidence type="ECO:0000313" key="3">
    <source>
        <dbReference type="Proteomes" id="UP001145742"/>
    </source>
</evidence>
<comment type="caution">
    <text evidence="2">The sequence shown here is derived from an EMBL/GenBank/DDBJ whole genome shotgun (WGS) entry which is preliminary data.</text>
</comment>
<dbReference type="EMBL" id="WHWB01034461">
    <property type="protein sequence ID" value="KAJ7409633.1"/>
    <property type="molecule type" value="Genomic_DNA"/>
</dbReference>
<evidence type="ECO:0000256" key="1">
    <source>
        <dbReference type="SAM" id="MobiDB-lite"/>
    </source>
</evidence>
<evidence type="ECO:0000313" key="2">
    <source>
        <dbReference type="EMBL" id="KAJ7409633.1"/>
    </source>
</evidence>
<accession>A0ABQ9CZT2</accession>
<feature type="region of interest" description="Disordered" evidence="1">
    <location>
        <begin position="173"/>
        <end position="193"/>
    </location>
</feature>
<reference evidence="2" key="1">
    <citation type="submission" date="2019-10" db="EMBL/GenBank/DDBJ databases">
        <authorList>
            <person name="Soares A.E.R."/>
            <person name="Aleixo A."/>
            <person name="Schneider P."/>
            <person name="Miyaki C.Y."/>
            <person name="Schneider M.P."/>
            <person name="Mello C."/>
            <person name="Vasconcelos A.T.R."/>
        </authorList>
    </citation>
    <scope>NUCLEOTIDE SEQUENCE</scope>
    <source>
        <tissue evidence="2">Muscle</tissue>
    </source>
</reference>